<evidence type="ECO:0000313" key="6">
    <source>
        <dbReference type="EMBL" id="CAF2104830.1"/>
    </source>
</evidence>
<dbReference type="InterPro" id="IPR001767">
    <property type="entry name" value="Hedgehog_Hint"/>
</dbReference>
<feature type="domain" description="Hint" evidence="5">
    <location>
        <begin position="108"/>
        <end position="207"/>
    </location>
</feature>
<protein>
    <recommendedName>
        <fullName evidence="5">Hint domain-containing protein</fullName>
    </recommendedName>
</protein>
<dbReference type="Proteomes" id="UP000663824">
    <property type="component" value="Unassembled WGS sequence"/>
</dbReference>
<organism evidence="6 7">
    <name type="scientific">Rotaria magnacalcarata</name>
    <dbReference type="NCBI Taxonomy" id="392030"/>
    <lineage>
        <taxon>Eukaryota</taxon>
        <taxon>Metazoa</taxon>
        <taxon>Spiralia</taxon>
        <taxon>Gnathifera</taxon>
        <taxon>Rotifera</taxon>
        <taxon>Eurotatoria</taxon>
        <taxon>Bdelloidea</taxon>
        <taxon>Philodinida</taxon>
        <taxon>Philodinidae</taxon>
        <taxon>Rotaria</taxon>
    </lineage>
</organism>
<dbReference type="GO" id="GO:0007224">
    <property type="term" value="P:smoothened signaling pathway"/>
    <property type="evidence" value="ECO:0007669"/>
    <property type="project" value="TreeGrafter"/>
</dbReference>
<dbReference type="GO" id="GO:0005113">
    <property type="term" value="F:patched binding"/>
    <property type="evidence" value="ECO:0007669"/>
    <property type="project" value="TreeGrafter"/>
</dbReference>
<dbReference type="Gene3D" id="2.170.16.10">
    <property type="entry name" value="Hedgehog/Intein (Hint) domain"/>
    <property type="match status" value="1"/>
</dbReference>
<dbReference type="SUPFAM" id="SSF51294">
    <property type="entry name" value="Hedgehog/intein (Hint) domain"/>
    <property type="match status" value="1"/>
</dbReference>
<proteinExistence type="predicted"/>
<dbReference type="GO" id="GO:0016539">
    <property type="term" value="P:intein-mediated protein splicing"/>
    <property type="evidence" value="ECO:0007669"/>
    <property type="project" value="InterPro"/>
</dbReference>
<dbReference type="GO" id="GO:0005615">
    <property type="term" value="C:extracellular space"/>
    <property type="evidence" value="ECO:0007669"/>
    <property type="project" value="TreeGrafter"/>
</dbReference>
<dbReference type="PROSITE" id="PS50817">
    <property type="entry name" value="INTEIN_N_TER"/>
    <property type="match status" value="1"/>
</dbReference>
<dbReference type="GO" id="GO:0016540">
    <property type="term" value="P:protein autoprocessing"/>
    <property type="evidence" value="ECO:0007669"/>
    <property type="project" value="InterPro"/>
</dbReference>
<keyword evidence="3" id="KW-1133">Transmembrane helix</keyword>
<dbReference type="AlphaFoldDB" id="A0A816TWY5"/>
<sequence>MLFKIIFIFGGVVFMANARCNLTAQPLELIDCLSHMSTMILGFAKNDIQRVCRSTSLIAKCAESQLAECIGNKIGEAAFQEIVSLAENCCPERNNPNCPIRDTVIEEQRCFAADSLVTLANGNQKSIANLRSGDSLLAYDDKTKKVLSTNLITMLDFQPQRFALFKQVTTHTGRQLSLTSAHLIPTDKHGYVMAKNIHTGMNVYVMNDDGILITETVSNVSDVVKQGYVAPLTVEGTLIVNNVATSCYATIDSHYIAHTVLAPMRWWYSLFGKSNESTDVKTIGALRIGLYGDKHENENYVLKELKFYRSFFKNESILARNLPVTLSLTNVINETLSIDGGESIFGGIFIPTSTTDYNSLFFTEDQFVRSTLTLTTLNIVTSETPYYVKNLQEPIAKSSEIVFQNLLFTTVCLELFGLIFLLFKLLLKPMHYYIQSKSSTYLETNINNKQHNTCSTYQDKISGNNDADINETAYF</sequence>
<dbReference type="GO" id="GO:0001708">
    <property type="term" value="P:cell fate specification"/>
    <property type="evidence" value="ECO:0007669"/>
    <property type="project" value="TreeGrafter"/>
</dbReference>
<name>A0A816TWY5_9BILA</name>
<feature type="transmembrane region" description="Helical" evidence="3">
    <location>
        <begin position="406"/>
        <end position="427"/>
    </location>
</feature>
<dbReference type="InterPro" id="IPR050387">
    <property type="entry name" value="Hedgehog_Signaling"/>
</dbReference>
<dbReference type="InterPro" id="IPR006141">
    <property type="entry name" value="Intein_N"/>
</dbReference>
<evidence type="ECO:0000256" key="2">
    <source>
        <dbReference type="ARBA" id="ARBA00022729"/>
    </source>
</evidence>
<gene>
    <name evidence="6" type="ORF">MBJ925_LOCUS23092</name>
</gene>
<dbReference type="GO" id="GO:0005509">
    <property type="term" value="F:calcium ion binding"/>
    <property type="evidence" value="ECO:0007669"/>
    <property type="project" value="TreeGrafter"/>
</dbReference>
<dbReference type="PRINTS" id="PR00632">
    <property type="entry name" value="SONICHHOG"/>
</dbReference>
<feature type="chain" id="PRO_5032719367" description="Hint domain-containing protein" evidence="4">
    <location>
        <begin position="19"/>
        <end position="475"/>
    </location>
</feature>
<evidence type="ECO:0000313" key="7">
    <source>
        <dbReference type="Proteomes" id="UP000663824"/>
    </source>
</evidence>
<keyword evidence="1" id="KW-0217">Developmental protein</keyword>
<dbReference type="InterPro" id="IPR001657">
    <property type="entry name" value="Hedgehog"/>
</dbReference>
<evidence type="ECO:0000256" key="1">
    <source>
        <dbReference type="ARBA" id="ARBA00022473"/>
    </source>
</evidence>
<dbReference type="SMART" id="SM00306">
    <property type="entry name" value="HintN"/>
    <property type="match status" value="1"/>
</dbReference>
<evidence type="ECO:0000256" key="4">
    <source>
        <dbReference type="SAM" id="SignalP"/>
    </source>
</evidence>
<dbReference type="EMBL" id="CAJNRE010011788">
    <property type="protein sequence ID" value="CAF2104830.1"/>
    <property type="molecule type" value="Genomic_DNA"/>
</dbReference>
<evidence type="ECO:0000259" key="5">
    <source>
        <dbReference type="SMART" id="SM00306"/>
    </source>
</evidence>
<dbReference type="PANTHER" id="PTHR11889:SF31">
    <property type="entry name" value="PROTEIN HEDGEHOG"/>
    <property type="match status" value="1"/>
</dbReference>
<keyword evidence="3" id="KW-0472">Membrane</keyword>
<keyword evidence="2 4" id="KW-0732">Signal</keyword>
<dbReference type="InterPro" id="IPR003587">
    <property type="entry name" value="Hint_dom_N"/>
</dbReference>
<dbReference type="Pfam" id="PF01079">
    <property type="entry name" value="Hint"/>
    <property type="match status" value="1"/>
</dbReference>
<dbReference type="InterPro" id="IPR036844">
    <property type="entry name" value="Hint_dom_sf"/>
</dbReference>
<feature type="signal peptide" evidence="4">
    <location>
        <begin position="1"/>
        <end position="18"/>
    </location>
</feature>
<evidence type="ECO:0000256" key="3">
    <source>
        <dbReference type="SAM" id="Phobius"/>
    </source>
</evidence>
<dbReference type="GO" id="GO:0010468">
    <property type="term" value="P:regulation of gene expression"/>
    <property type="evidence" value="ECO:0007669"/>
    <property type="project" value="TreeGrafter"/>
</dbReference>
<dbReference type="CDD" id="cd00081">
    <property type="entry name" value="Hint"/>
    <property type="match status" value="1"/>
</dbReference>
<keyword evidence="3" id="KW-0812">Transmembrane</keyword>
<reference evidence="6" key="1">
    <citation type="submission" date="2021-02" db="EMBL/GenBank/DDBJ databases">
        <authorList>
            <person name="Nowell W R."/>
        </authorList>
    </citation>
    <scope>NUCLEOTIDE SEQUENCE</scope>
</reference>
<comment type="caution">
    <text evidence="6">The sequence shown here is derived from an EMBL/GenBank/DDBJ whole genome shotgun (WGS) entry which is preliminary data.</text>
</comment>
<dbReference type="GO" id="GO:0007267">
    <property type="term" value="P:cell-cell signaling"/>
    <property type="evidence" value="ECO:0007669"/>
    <property type="project" value="InterPro"/>
</dbReference>
<dbReference type="GO" id="GO:0048731">
    <property type="term" value="P:system development"/>
    <property type="evidence" value="ECO:0007669"/>
    <property type="project" value="UniProtKB-ARBA"/>
</dbReference>
<accession>A0A816TWY5</accession>
<dbReference type="PANTHER" id="PTHR11889">
    <property type="entry name" value="HEDGEHOG"/>
    <property type="match status" value="1"/>
</dbReference>